<reference evidence="1 2" key="2">
    <citation type="journal article" date="2022" name="Mol. Ecol. Resour.">
        <title>The genomes of chicory, endive, great burdock and yacon provide insights into Asteraceae paleo-polyploidization history and plant inulin production.</title>
        <authorList>
            <person name="Fan W."/>
            <person name="Wang S."/>
            <person name="Wang H."/>
            <person name="Wang A."/>
            <person name="Jiang F."/>
            <person name="Liu H."/>
            <person name="Zhao H."/>
            <person name="Xu D."/>
            <person name="Zhang Y."/>
        </authorList>
    </citation>
    <scope>NUCLEOTIDE SEQUENCE [LARGE SCALE GENOMIC DNA]</scope>
    <source>
        <strain evidence="2">cv. Yunnan</strain>
        <tissue evidence="1">Leaves</tissue>
    </source>
</reference>
<evidence type="ECO:0000313" key="2">
    <source>
        <dbReference type="Proteomes" id="UP001056120"/>
    </source>
</evidence>
<comment type="caution">
    <text evidence="1">The sequence shown here is derived from an EMBL/GenBank/DDBJ whole genome shotgun (WGS) entry which is preliminary data.</text>
</comment>
<keyword evidence="2" id="KW-1185">Reference proteome</keyword>
<gene>
    <name evidence="1" type="ORF">L1987_60511</name>
</gene>
<organism evidence="1 2">
    <name type="scientific">Smallanthus sonchifolius</name>
    <dbReference type="NCBI Taxonomy" id="185202"/>
    <lineage>
        <taxon>Eukaryota</taxon>
        <taxon>Viridiplantae</taxon>
        <taxon>Streptophyta</taxon>
        <taxon>Embryophyta</taxon>
        <taxon>Tracheophyta</taxon>
        <taxon>Spermatophyta</taxon>
        <taxon>Magnoliopsida</taxon>
        <taxon>eudicotyledons</taxon>
        <taxon>Gunneridae</taxon>
        <taxon>Pentapetalae</taxon>
        <taxon>asterids</taxon>
        <taxon>campanulids</taxon>
        <taxon>Asterales</taxon>
        <taxon>Asteraceae</taxon>
        <taxon>Asteroideae</taxon>
        <taxon>Heliantheae alliance</taxon>
        <taxon>Millerieae</taxon>
        <taxon>Smallanthus</taxon>
    </lineage>
</organism>
<dbReference type="Proteomes" id="UP001056120">
    <property type="component" value="Linkage Group LG20"/>
</dbReference>
<reference evidence="2" key="1">
    <citation type="journal article" date="2022" name="Mol. Ecol. Resour.">
        <title>The genomes of chicory, endive, great burdock and yacon provide insights into Asteraceae palaeo-polyploidization history and plant inulin production.</title>
        <authorList>
            <person name="Fan W."/>
            <person name="Wang S."/>
            <person name="Wang H."/>
            <person name="Wang A."/>
            <person name="Jiang F."/>
            <person name="Liu H."/>
            <person name="Zhao H."/>
            <person name="Xu D."/>
            <person name="Zhang Y."/>
        </authorList>
    </citation>
    <scope>NUCLEOTIDE SEQUENCE [LARGE SCALE GENOMIC DNA]</scope>
    <source>
        <strain evidence="2">cv. Yunnan</strain>
    </source>
</reference>
<proteinExistence type="predicted"/>
<protein>
    <submittedName>
        <fullName evidence="1">Uncharacterized protein</fullName>
    </submittedName>
</protein>
<accession>A0ACB9D8E2</accession>
<name>A0ACB9D8E2_9ASTR</name>
<sequence length="93" mass="9794">MGAAGRSTKGFQMGALSDLSAKLTKTKNLVSGNGELLVGPKRQKYYDTSSVGMARFLACETARGLAFLATVNSKLRQTSPLPMARSKDSAPPS</sequence>
<dbReference type="EMBL" id="CM042037">
    <property type="protein sequence ID" value="KAI3742815.1"/>
    <property type="molecule type" value="Genomic_DNA"/>
</dbReference>
<evidence type="ECO:0000313" key="1">
    <source>
        <dbReference type="EMBL" id="KAI3742815.1"/>
    </source>
</evidence>